<dbReference type="Proteomes" id="UP000029736">
    <property type="component" value="Unassembled WGS sequence"/>
</dbReference>
<dbReference type="RefSeq" id="WP_044224514.1">
    <property type="nucleotide sequence ID" value="NZ_JBKAGJ010000039.1"/>
</dbReference>
<evidence type="ECO:0000313" key="3">
    <source>
        <dbReference type="Proteomes" id="UP000029736"/>
    </source>
</evidence>
<evidence type="ECO:0000259" key="1">
    <source>
        <dbReference type="Pfam" id="PF15653"/>
    </source>
</evidence>
<reference evidence="2 3" key="1">
    <citation type="journal article" date="2014" name="Int. J. Syst. Evol. Microbiol.">
        <title>Phaeodactylibacter xiamenensis gen. nov., sp. nov., a member of the family Saprospiraceae isolated from the marine alga Phaeodactylum tricornutum.</title>
        <authorList>
            <person name="Chen Z.Jr."/>
            <person name="Lei X."/>
            <person name="Lai Q."/>
            <person name="Li Y."/>
            <person name="Zhang B."/>
            <person name="Zhang J."/>
            <person name="Zhang H."/>
            <person name="Yang L."/>
            <person name="Zheng W."/>
            <person name="Tian Y."/>
            <person name="Yu Z."/>
            <person name="Xu H.Jr."/>
            <person name="Zheng T."/>
        </authorList>
    </citation>
    <scope>NUCLEOTIDE SEQUENCE [LARGE SCALE GENOMIC DNA]</scope>
    <source>
        <strain evidence="2 3">KD52</strain>
    </source>
</reference>
<dbReference type="Pfam" id="PF15653">
    <property type="entry name" value="Tox-URI2"/>
    <property type="match status" value="1"/>
</dbReference>
<proteinExistence type="predicted"/>
<accession>A0A098S3A7</accession>
<comment type="caution">
    <text evidence="2">The sequence shown here is derived from an EMBL/GenBank/DDBJ whole genome shotgun (WGS) entry which is preliminary data.</text>
</comment>
<protein>
    <recommendedName>
        <fullName evidence="1">Tox-URI2 domain-containing protein</fullName>
    </recommendedName>
</protein>
<dbReference type="InterPro" id="IPR028899">
    <property type="entry name" value="Tox-URI2_dom"/>
</dbReference>
<keyword evidence="3" id="KW-1185">Reference proteome</keyword>
<organism evidence="2 3">
    <name type="scientific">Phaeodactylibacter xiamenensis</name>
    <dbReference type="NCBI Taxonomy" id="1524460"/>
    <lineage>
        <taxon>Bacteria</taxon>
        <taxon>Pseudomonadati</taxon>
        <taxon>Bacteroidota</taxon>
        <taxon>Saprospiria</taxon>
        <taxon>Saprospirales</taxon>
        <taxon>Haliscomenobacteraceae</taxon>
        <taxon>Phaeodactylibacter</taxon>
    </lineage>
</organism>
<name>A0A098S3A7_9BACT</name>
<evidence type="ECO:0000313" key="2">
    <source>
        <dbReference type="EMBL" id="KGE86630.1"/>
    </source>
</evidence>
<sequence length="101" mass="11787">MAKHGNSLDNEKEHHLYAIHDRKEKDIFKYGISDKPIGKDGYSSRMREQINFLNAAVGIIRYVGEILIKGIIGRKKARQLEDEHIKAYERENGRKPRGNRR</sequence>
<dbReference type="OrthoDB" id="1494098at2"/>
<gene>
    <name evidence="2" type="ORF">IX84_20290</name>
</gene>
<dbReference type="AlphaFoldDB" id="A0A098S3A7"/>
<feature type="domain" description="Tox-URI2" evidence="1">
    <location>
        <begin position="9"/>
        <end position="93"/>
    </location>
</feature>
<dbReference type="EMBL" id="JPOS01000076">
    <property type="protein sequence ID" value="KGE86630.1"/>
    <property type="molecule type" value="Genomic_DNA"/>
</dbReference>